<dbReference type="PANTHER" id="PTHR12526">
    <property type="entry name" value="GLYCOSYLTRANSFERASE"/>
    <property type="match status" value="1"/>
</dbReference>
<dbReference type="InterPro" id="IPR028098">
    <property type="entry name" value="Glyco_trans_4-like_N"/>
</dbReference>
<keyword evidence="3" id="KW-0328">Glycosyltransferase</keyword>
<dbReference type="RefSeq" id="WP_246915037.1">
    <property type="nucleotide sequence ID" value="NZ_JALJRB010000048.1"/>
</dbReference>
<protein>
    <submittedName>
        <fullName evidence="3">Glycosyltransferase</fullName>
        <ecNumber evidence="3">2.4.-.-</ecNumber>
    </submittedName>
</protein>
<comment type="caution">
    <text evidence="3">The sequence shown here is derived from an EMBL/GenBank/DDBJ whole genome shotgun (WGS) entry which is preliminary data.</text>
</comment>
<dbReference type="InterPro" id="IPR001296">
    <property type="entry name" value="Glyco_trans_1"/>
</dbReference>
<dbReference type="GO" id="GO:0016757">
    <property type="term" value="F:glycosyltransferase activity"/>
    <property type="evidence" value="ECO:0007669"/>
    <property type="project" value="UniProtKB-KW"/>
</dbReference>
<sequence>MKSSHAMQLINVLDFGGAESLALNISMYLNKLGKCQTSVCGLFGGEGPLVGHAEKNEVKVYFFKSDDGNRLKVMWNLYRLLKEQNVTVVQVHGSYLLQYAAFPAKLAGVRLIYTEHAKYSLCKSRKLRRNARYFSLLVDKVVCVSNDLKNFLINDIGVNPYRVEVVHNGVNLSAFQPKKIKTENRSDQDKLIIGTVARLSDPKDHTNLLHAFSQVVKIRPNLQLILVGDGELRPNIENMIQELNIWPHVKMLGRRSDIPDLLASMDLFVLASKREGFPIALLEAMACGKPVIATDVGGVKEIISNCEDGIIVQSESSEALAGAILKLSDDKALRDSIAARGYEKVQSNFSEQAMMEKYMKLLIPSGEYHES</sequence>
<evidence type="ECO:0000313" key="4">
    <source>
        <dbReference type="Proteomes" id="UP001165427"/>
    </source>
</evidence>
<evidence type="ECO:0000259" key="1">
    <source>
        <dbReference type="Pfam" id="PF00534"/>
    </source>
</evidence>
<dbReference type="SUPFAM" id="SSF53756">
    <property type="entry name" value="UDP-Glycosyltransferase/glycogen phosphorylase"/>
    <property type="match status" value="1"/>
</dbReference>
<gene>
    <name evidence="3" type="ORF">MRX98_21345</name>
</gene>
<proteinExistence type="predicted"/>
<dbReference type="Pfam" id="PF00534">
    <property type="entry name" value="Glycos_transf_1"/>
    <property type="match status" value="1"/>
</dbReference>
<dbReference type="AlphaFoldDB" id="A0AA41R4D9"/>
<dbReference type="Gene3D" id="3.40.50.2000">
    <property type="entry name" value="Glycogen Phosphorylase B"/>
    <property type="match status" value="2"/>
</dbReference>
<keyword evidence="4" id="KW-1185">Reference proteome</keyword>
<feature type="domain" description="Glycosyl transferase family 1" evidence="1">
    <location>
        <begin position="179"/>
        <end position="343"/>
    </location>
</feature>
<evidence type="ECO:0000313" key="3">
    <source>
        <dbReference type="EMBL" id="MCJ8503132.1"/>
    </source>
</evidence>
<accession>A0AA41R4D9</accession>
<name>A0AA41R4D9_9BACT</name>
<dbReference type="Proteomes" id="UP001165427">
    <property type="component" value="Unassembled WGS sequence"/>
</dbReference>
<evidence type="ECO:0000259" key="2">
    <source>
        <dbReference type="Pfam" id="PF13439"/>
    </source>
</evidence>
<feature type="domain" description="Glycosyltransferase subfamily 4-like N-terminal" evidence="2">
    <location>
        <begin position="15"/>
        <end position="173"/>
    </location>
</feature>
<dbReference type="EMBL" id="JALJRB010000048">
    <property type="protein sequence ID" value="MCJ8503132.1"/>
    <property type="molecule type" value="Genomic_DNA"/>
</dbReference>
<dbReference type="EC" id="2.4.-.-" evidence="3"/>
<dbReference type="Pfam" id="PF13439">
    <property type="entry name" value="Glyco_transf_4"/>
    <property type="match status" value="1"/>
</dbReference>
<reference evidence="3" key="1">
    <citation type="submission" date="2022-04" db="EMBL/GenBank/DDBJ databases">
        <title>Desulfatitalea alkaliphila sp. nov., a novel anaerobic sulfate-reducing bacterium isolated from terrestrial mud volcano, Taman Peninsula, Russia.</title>
        <authorList>
            <person name="Khomyakova M.A."/>
            <person name="Merkel A.Y."/>
            <person name="Slobodkin A.I."/>
        </authorList>
    </citation>
    <scope>NUCLEOTIDE SEQUENCE</scope>
    <source>
        <strain evidence="3">M08but</strain>
    </source>
</reference>
<dbReference type="PANTHER" id="PTHR12526:SF630">
    <property type="entry name" value="GLYCOSYLTRANSFERASE"/>
    <property type="match status" value="1"/>
</dbReference>
<organism evidence="3 4">
    <name type="scientific">Desulfatitalea alkaliphila</name>
    <dbReference type="NCBI Taxonomy" id="2929485"/>
    <lineage>
        <taxon>Bacteria</taxon>
        <taxon>Pseudomonadati</taxon>
        <taxon>Thermodesulfobacteriota</taxon>
        <taxon>Desulfobacteria</taxon>
        <taxon>Desulfobacterales</taxon>
        <taxon>Desulfosarcinaceae</taxon>
        <taxon>Desulfatitalea</taxon>
    </lineage>
</organism>
<keyword evidence="3" id="KW-0808">Transferase</keyword>